<proteinExistence type="predicted"/>
<reference evidence="1 2" key="1">
    <citation type="submission" date="2019-02" db="EMBL/GenBank/DDBJ databases">
        <title>Comparative genomic analysis of the Hafnia genus genomes.</title>
        <authorList>
            <person name="Zhiqiu Y."/>
            <person name="Chao Y."/>
            <person name="Yuhui D."/>
            <person name="Di H."/>
            <person name="Bin L."/>
        </authorList>
    </citation>
    <scope>NUCLEOTIDE SEQUENCE [LARGE SCALE GENOMIC DNA]</scope>
    <source>
        <strain evidence="1 2">PCM_1194</strain>
    </source>
</reference>
<dbReference type="Proteomes" id="UP000293380">
    <property type="component" value="Unassembled WGS sequence"/>
</dbReference>
<dbReference type="AlphaFoldDB" id="A0A4Q9ERA0"/>
<comment type="caution">
    <text evidence="1">The sequence shown here is derived from an EMBL/GenBank/DDBJ whole genome shotgun (WGS) entry which is preliminary data.</text>
</comment>
<organism evidence="1 2">
    <name type="scientific">Hafnia paralvei</name>
    <dbReference type="NCBI Taxonomy" id="546367"/>
    <lineage>
        <taxon>Bacteria</taxon>
        <taxon>Pseudomonadati</taxon>
        <taxon>Pseudomonadota</taxon>
        <taxon>Gammaproteobacteria</taxon>
        <taxon>Enterobacterales</taxon>
        <taxon>Hafniaceae</taxon>
        <taxon>Hafnia</taxon>
    </lineage>
</organism>
<evidence type="ECO:0000313" key="2">
    <source>
        <dbReference type="Proteomes" id="UP000293380"/>
    </source>
</evidence>
<dbReference type="InterPro" id="IPR008861">
    <property type="entry name" value="GpX-like"/>
</dbReference>
<dbReference type="Pfam" id="PF05489">
    <property type="entry name" value="Phage_tail_X"/>
    <property type="match status" value="1"/>
</dbReference>
<protein>
    <submittedName>
        <fullName evidence="1">Phage tail protein</fullName>
    </submittedName>
</protein>
<dbReference type="EMBL" id="SITD01000047">
    <property type="protein sequence ID" value="TBM28245.1"/>
    <property type="molecule type" value="Genomic_DNA"/>
</dbReference>
<dbReference type="RefSeq" id="WP_130959489.1">
    <property type="nucleotide sequence ID" value="NZ_SITD01000047.1"/>
</dbReference>
<gene>
    <name evidence="1" type="ORF">EYY89_09245</name>
</gene>
<name>A0A4Q9ERA0_9GAMM</name>
<sequence>MPTTYQTREGDMLDAICAVHYGWPELGPLVVKVLEANPGLAELGPVYNAGVLITLPDLDMPVAESNLQLWD</sequence>
<accession>A0A4Q9ERA0</accession>
<evidence type="ECO:0000313" key="1">
    <source>
        <dbReference type="EMBL" id="TBM28245.1"/>
    </source>
</evidence>